<sequence length="39" mass="4416">MKGLVEIAAKIINVNLLFKRTSEDTDLTKIKFIAAYFVT</sequence>
<evidence type="ECO:0000313" key="1">
    <source>
        <dbReference type="EMBL" id="GAC27697.1"/>
    </source>
</evidence>
<name>K6ZBF4_9ALTE</name>
<evidence type="ECO:0000313" key="2">
    <source>
        <dbReference type="Proteomes" id="UP000006251"/>
    </source>
</evidence>
<protein>
    <submittedName>
        <fullName evidence="1">Uncharacterized protein</fullName>
    </submittedName>
</protein>
<comment type="caution">
    <text evidence="1">The sequence shown here is derived from an EMBL/GenBank/DDBJ whole genome shotgun (WGS) entry which is preliminary data.</text>
</comment>
<gene>
    <name evidence="1" type="ORF">GPAL_0817</name>
</gene>
<proteinExistence type="predicted"/>
<reference evidence="2" key="1">
    <citation type="journal article" date="2014" name="Environ. Microbiol.">
        <title>Comparative genomics of the marine bacterial genus Glaciecola reveals the high degree of genomic diversity and genomic characteristic for cold adaptation.</title>
        <authorList>
            <person name="Qin Q.L."/>
            <person name="Xie B.B."/>
            <person name="Yu Y."/>
            <person name="Shu Y.L."/>
            <person name="Rong J.C."/>
            <person name="Zhang Y.J."/>
            <person name="Zhao D.L."/>
            <person name="Chen X.L."/>
            <person name="Zhang X.Y."/>
            <person name="Chen B."/>
            <person name="Zhou B.C."/>
            <person name="Zhang Y.Z."/>
        </authorList>
    </citation>
    <scope>NUCLEOTIDE SEQUENCE [LARGE SCALE GENOMIC DNA]</scope>
    <source>
        <strain evidence="2">ACAM 615</strain>
    </source>
</reference>
<accession>K6ZBF4</accession>
<organism evidence="1 2">
    <name type="scientific">Brumicola pallidula DSM 14239 = ACAM 615</name>
    <dbReference type="NCBI Taxonomy" id="1121922"/>
    <lineage>
        <taxon>Bacteria</taxon>
        <taxon>Pseudomonadati</taxon>
        <taxon>Pseudomonadota</taxon>
        <taxon>Gammaproteobacteria</taxon>
        <taxon>Alteromonadales</taxon>
        <taxon>Alteromonadaceae</taxon>
        <taxon>Brumicola</taxon>
    </lineage>
</organism>
<dbReference type="Proteomes" id="UP000006251">
    <property type="component" value="Unassembled WGS sequence"/>
</dbReference>
<dbReference type="EMBL" id="BAEQ01000015">
    <property type="protein sequence ID" value="GAC27697.1"/>
    <property type="molecule type" value="Genomic_DNA"/>
</dbReference>
<keyword evidence="2" id="KW-1185">Reference proteome</keyword>
<dbReference type="AlphaFoldDB" id="K6ZBF4"/>